<feature type="compositionally biased region" description="Polar residues" evidence="1">
    <location>
        <begin position="42"/>
        <end position="55"/>
    </location>
</feature>
<evidence type="ECO:0000256" key="2">
    <source>
        <dbReference type="SAM" id="SignalP"/>
    </source>
</evidence>
<feature type="region of interest" description="Disordered" evidence="1">
    <location>
        <begin position="27"/>
        <end position="76"/>
    </location>
</feature>
<dbReference type="AlphaFoldDB" id="A0A356LMJ7"/>
<name>A0A356LMJ7_9BURK</name>
<dbReference type="Proteomes" id="UP000264036">
    <property type="component" value="Unassembled WGS sequence"/>
</dbReference>
<gene>
    <name evidence="3" type="ORF">DD666_21380</name>
</gene>
<evidence type="ECO:0008006" key="5">
    <source>
        <dbReference type="Google" id="ProtNLM"/>
    </source>
</evidence>
<sequence length="76" mass="7423">MTKRLTRSLFLVATFAGVAALAGCAGSGYDSGASTSTDTSAQAPMTSGSPTTDSMQTAPAPTTQSTPTAPAPTAQP</sequence>
<organism evidence="3 4">
    <name type="scientific">Advenella kashmirensis</name>
    <dbReference type="NCBI Taxonomy" id="310575"/>
    <lineage>
        <taxon>Bacteria</taxon>
        <taxon>Pseudomonadati</taxon>
        <taxon>Pseudomonadota</taxon>
        <taxon>Betaproteobacteria</taxon>
        <taxon>Burkholderiales</taxon>
        <taxon>Alcaligenaceae</taxon>
    </lineage>
</organism>
<feature type="chain" id="PRO_5016900863" description="Lipoprotein" evidence="2">
    <location>
        <begin position="23"/>
        <end position="76"/>
    </location>
</feature>
<protein>
    <recommendedName>
        <fullName evidence="5">Lipoprotein</fullName>
    </recommendedName>
</protein>
<evidence type="ECO:0000256" key="1">
    <source>
        <dbReference type="SAM" id="MobiDB-lite"/>
    </source>
</evidence>
<evidence type="ECO:0000313" key="4">
    <source>
        <dbReference type="Proteomes" id="UP000264036"/>
    </source>
</evidence>
<keyword evidence="2" id="KW-0732">Signal</keyword>
<feature type="compositionally biased region" description="Low complexity" evidence="1">
    <location>
        <begin position="56"/>
        <end position="68"/>
    </location>
</feature>
<dbReference type="PROSITE" id="PS51257">
    <property type="entry name" value="PROKAR_LIPOPROTEIN"/>
    <property type="match status" value="1"/>
</dbReference>
<evidence type="ECO:0000313" key="3">
    <source>
        <dbReference type="EMBL" id="HBP31948.1"/>
    </source>
</evidence>
<proteinExistence type="predicted"/>
<feature type="signal peptide" evidence="2">
    <location>
        <begin position="1"/>
        <end position="22"/>
    </location>
</feature>
<reference evidence="3 4" key="1">
    <citation type="journal article" date="2018" name="Nat. Biotechnol.">
        <title>A standardized bacterial taxonomy based on genome phylogeny substantially revises the tree of life.</title>
        <authorList>
            <person name="Parks D.H."/>
            <person name="Chuvochina M."/>
            <person name="Waite D.W."/>
            <person name="Rinke C."/>
            <person name="Skarshewski A."/>
            <person name="Chaumeil P.A."/>
            <person name="Hugenholtz P."/>
        </authorList>
    </citation>
    <scope>NUCLEOTIDE SEQUENCE [LARGE SCALE GENOMIC DNA]</scope>
    <source>
        <strain evidence="3">UBA10707</strain>
    </source>
</reference>
<accession>A0A356LMJ7</accession>
<dbReference type="EMBL" id="DOEK01000046">
    <property type="protein sequence ID" value="HBP31948.1"/>
    <property type="molecule type" value="Genomic_DNA"/>
</dbReference>
<comment type="caution">
    <text evidence="3">The sequence shown here is derived from an EMBL/GenBank/DDBJ whole genome shotgun (WGS) entry which is preliminary data.</text>
</comment>
<feature type="compositionally biased region" description="Low complexity" evidence="1">
    <location>
        <begin position="27"/>
        <end position="41"/>
    </location>
</feature>